<name>A0A6J5ZVZ9_9ZZZZ</name>
<accession>A0A6J5ZVZ9</accession>
<gene>
    <name evidence="1" type="ORF">UFOPK3522_01096</name>
</gene>
<dbReference type="SUPFAM" id="SSF53474">
    <property type="entry name" value="alpha/beta-Hydrolases"/>
    <property type="match status" value="1"/>
</dbReference>
<proteinExistence type="predicted"/>
<dbReference type="InterPro" id="IPR021440">
    <property type="entry name" value="DUF3089"/>
</dbReference>
<dbReference type="InterPro" id="IPR029058">
    <property type="entry name" value="AB_hydrolase_fold"/>
</dbReference>
<sequence>MRTRLLLVTLTAAIAAGSLSAASASAQTPAATVWLCKPGLASNPCTSSAKTTLIKPNGSKVAEPLKAQAKQPIDCFYVYPTVSQQMTANSNLEITAAETGVAMAQASRFSSKCRVYAPMYRQLTLARLFGSATDTADPALAYNDVKAAWNEYLAKYNKGRGVVLIGHSQGSFTLTQLIASEIDTKAAVRKKIVSALLIGGGVLVPKGKDVGGSFKKIPACRKTDQTGCVVGYNTFSQQPPTNSMFGRTAQPGKEVLCVNPAGLRRGTTGKAQALIPTSQLAFGGAPLAPTPWVAMNDLYTTKCASGGGASWLQANDIGSASDKRVRFGAPLGQTWGLHIVDVNIVLGNLLELVDHQSAAWRKL</sequence>
<dbReference type="Pfam" id="PF11288">
    <property type="entry name" value="DUF3089"/>
    <property type="match status" value="1"/>
</dbReference>
<dbReference type="AlphaFoldDB" id="A0A6J5ZVZ9"/>
<dbReference type="EMBL" id="CAESAO010000099">
    <property type="protein sequence ID" value="CAB4345399.1"/>
    <property type="molecule type" value="Genomic_DNA"/>
</dbReference>
<reference evidence="1" key="1">
    <citation type="submission" date="2020-05" db="EMBL/GenBank/DDBJ databases">
        <authorList>
            <person name="Chiriac C."/>
            <person name="Salcher M."/>
            <person name="Ghai R."/>
            <person name="Kavagutti S V."/>
        </authorList>
    </citation>
    <scope>NUCLEOTIDE SEQUENCE</scope>
</reference>
<evidence type="ECO:0000313" key="1">
    <source>
        <dbReference type="EMBL" id="CAB4345399.1"/>
    </source>
</evidence>
<organism evidence="1">
    <name type="scientific">freshwater metagenome</name>
    <dbReference type="NCBI Taxonomy" id="449393"/>
    <lineage>
        <taxon>unclassified sequences</taxon>
        <taxon>metagenomes</taxon>
        <taxon>ecological metagenomes</taxon>
    </lineage>
</organism>
<protein>
    <submittedName>
        <fullName evidence="1">Unannotated protein</fullName>
    </submittedName>
</protein>